<dbReference type="EMBL" id="JAIWYP010000001">
    <property type="protein sequence ID" value="KAH3892583.1"/>
    <property type="molecule type" value="Genomic_DNA"/>
</dbReference>
<accession>A0A9D4NDK3</accession>
<evidence type="ECO:0000313" key="2">
    <source>
        <dbReference type="Proteomes" id="UP000828390"/>
    </source>
</evidence>
<organism evidence="1 2">
    <name type="scientific">Dreissena polymorpha</name>
    <name type="common">Zebra mussel</name>
    <name type="synonym">Mytilus polymorpha</name>
    <dbReference type="NCBI Taxonomy" id="45954"/>
    <lineage>
        <taxon>Eukaryota</taxon>
        <taxon>Metazoa</taxon>
        <taxon>Spiralia</taxon>
        <taxon>Lophotrochozoa</taxon>
        <taxon>Mollusca</taxon>
        <taxon>Bivalvia</taxon>
        <taxon>Autobranchia</taxon>
        <taxon>Heteroconchia</taxon>
        <taxon>Euheterodonta</taxon>
        <taxon>Imparidentia</taxon>
        <taxon>Neoheterodontei</taxon>
        <taxon>Myida</taxon>
        <taxon>Dreissenoidea</taxon>
        <taxon>Dreissenidae</taxon>
        <taxon>Dreissena</taxon>
    </lineage>
</organism>
<dbReference type="AlphaFoldDB" id="A0A9D4NDK3"/>
<name>A0A9D4NDK3_DREPO</name>
<comment type="caution">
    <text evidence="1">The sequence shown here is derived from an EMBL/GenBank/DDBJ whole genome shotgun (WGS) entry which is preliminary data.</text>
</comment>
<reference evidence="1" key="2">
    <citation type="submission" date="2020-11" db="EMBL/GenBank/DDBJ databases">
        <authorList>
            <person name="McCartney M.A."/>
            <person name="Auch B."/>
            <person name="Kono T."/>
            <person name="Mallez S."/>
            <person name="Becker A."/>
            <person name="Gohl D.M."/>
            <person name="Silverstein K.A.T."/>
            <person name="Koren S."/>
            <person name="Bechman K.B."/>
            <person name="Herman A."/>
            <person name="Abrahante J.E."/>
            <person name="Garbe J."/>
        </authorList>
    </citation>
    <scope>NUCLEOTIDE SEQUENCE</scope>
    <source>
        <strain evidence="1">Duluth1</strain>
        <tissue evidence="1">Whole animal</tissue>
    </source>
</reference>
<evidence type="ECO:0000313" key="1">
    <source>
        <dbReference type="EMBL" id="KAH3892583.1"/>
    </source>
</evidence>
<dbReference type="Proteomes" id="UP000828390">
    <property type="component" value="Unassembled WGS sequence"/>
</dbReference>
<gene>
    <name evidence="1" type="ORF">DPMN_016704</name>
</gene>
<sequence>MYKSETNYLSIYLIIFTECLPNINVLPIMNGHNSALLISADHADVAKEVTISQQIYENFNRLSSKSIQYQVLSNWILKVNVNQYKVNQFNINIKLVSLLEVKQYLVTKATARMASKMANINYVGIEESRKFDSSKTMIENGNINTPVTNRH</sequence>
<reference evidence="1" key="1">
    <citation type="journal article" date="2019" name="bioRxiv">
        <title>The Genome of the Zebra Mussel, Dreissena polymorpha: A Resource for Invasive Species Research.</title>
        <authorList>
            <person name="McCartney M.A."/>
            <person name="Auch B."/>
            <person name="Kono T."/>
            <person name="Mallez S."/>
            <person name="Zhang Y."/>
            <person name="Obille A."/>
            <person name="Becker A."/>
            <person name="Abrahante J.E."/>
            <person name="Garbe J."/>
            <person name="Badalamenti J.P."/>
            <person name="Herman A."/>
            <person name="Mangelson H."/>
            <person name="Liachko I."/>
            <person name="Sullivan S."/>
            <person name="Sone E.D."/>
            <person name="Koren S."/>
            <person name="Silverstein K.A.T."/>
            <person name="Beckman K.B."/>
            <person name="Gohl D.M."/>
        </authorList>
    </citation>
    <scope>NUCLEOTIDE SEQUENCE</scope>
    <source>
        <strain evidence="1">Duluth1</strain>
        <tissue evidence="1">Whole animal</tissue>
    </source>
</reference>
<proteinExistence type="predicted"/>
<keyword evidence="2" id="KW-1185">Reference proteome</keyword>
<protein>
    <submittedName>
        <fullName evidence="1">Uncharacterized protein</fullName>
    </submittedName>
</protein>